<proteinExistence type="predicted"/>
<keyword evidence="3" id="KW-1185">Reference proteome</keyword>
<dbReference type="Proteomes" id="UP000774617">
    <property type="component" value="Unassembled WGS sequence"/>
</dbReference>
<protein>
    <recommendedName>
        <fullName evidence="4">Secreted protein</fullName>
    </recommendedName>
</protein>
<evidence type="ECO:0000313" key="2">
    <source>
        <dbReference type="EMBL" id="KAH7054375.1"/>
    </source>
</evidence>
<comment type="caution">
    <text evidence="2">The sequence shown here is derived from an EMBL/GenBank/DDBJ whole genome shotgun (WGS) entry which is preliminary data.</text>
</comment>
<feature type="signal peptide" evidence="1">
    <location>
        <begin position="1"/>
        <end position="19"/>
    </location>
</feature>
<gene>
    <name evidence="2" type="ORF">B0J12DRAFT_727119</name>
</gene>
<name>A0ABQ8GI36_9PEZI</name>
<sequence>MLVAALPLLLTALVGTAQAANSCYEYGSRSDDATSNFAYEDLGNSWQWKSNTWGFYGTTIYPGNYVNFGNQALVSVCCEYKDGHYGCVDKTNGNQCNFPTQDIKNCWGYSTYH</sequence>
<keyword evidence="1" id="KW-0732">Signal</keyword>
<accession>A0ABQ8GI36</accession>
<evidence type="ECO:0008006" key="4">
    <source>
        <dbReference type="Google" id="ProtNLM"/>
    </source>
</evidence>
<feature type="chain" id="PRO_5046027392" description="Secreted protein" evidence="1">
    <location>
        <begin position="20"/>
        <end position="113"/>
    </location>
</feature>
<organism evidence="2 3">
    <name type="scientific">Macrophomina phaseolina</name>
    <dbReference type="NCBI Taxonomy" id="35725"/>
    <lineage>
        <taxon>Eukaryota</taxon>
        <taxon>Fungi</taxon>
        <taxon>Dikarya</taxon>
        <taxon>Ascomycota</taxon>
        <taxon>Pezizomycotina</taxon>
        <taxon>Dothideomycetes</taxon>
        <taxon>Dothideomycetes incertae sedis</taxon>
        <taxon>Botryosphaeriales</taxon>
        <taxon>Botryosphaeriaceae</taxon>
        <taxon>Macrophomina</taxon>
    </lineage>
</organism>
<evidence type="ECO:0000313" key="3">
    <source>
        <dbReference type="Proteomes" id="UP000774617"/>
    </source>
</evidence>
<dbReference type="EMBL" id="JAGTJR010000009">
    <property type="protein sequence ID" value="KAH7054375.1"/>
    <property type="molecule type" value="Genomic_DNA"/>
</dbReference>
<evidence type="ECO:0000256" key="1">
    <source>
        <dbReference type="SAM" id="SignalP"/>
    </source>
</evidence>
<reference evidence="2 3" key="1">
    <citation type="journal article" date="2021" name="Nat. Commun.">
        <title>Genetic determinants of endophytism in the Arabidopsis root mycobiome.</title>
        <authorList>
            <person name="Mesny F."/>
            <person name="Miyauchi S."/>
            <person name="Thiergart T."/>
            <person name="Pickel B."/>
            <person name="Atanasova L."/>
            <person name="Karlsson M."/>
            <person name="Huettel B."/>
            <person name="Barry K.W."/>
            <person name="Haridas S."/>
            <person name="Chen C."/>
            <person name="Bauer D."/>
            <person name="Andreopoulos W."/>
            <person name="Pangilinan J."/>
            <person name="LaButti K."/>
            <person name="Riley R."/>
            <person name="Lipzen A."/>
            <person name="Clum A."/>
            <person name="Drula E."/>
            <person name="Henrissat B."/>
            <person name="Kohler A."/>
            <person name="Grigoriev I.V."/>
            <person name="Martin F.M."/>
            <person name="Hacquard S."/>
        </authorList>
    </citation>
    <scope>NUCLEOTIDE SEQUENCE [LARGE SCALE GENOMIC DNA]</scope>
    <source>
        <strain evidence="2 3">MPI-SDFR-AT-0080</strain>
    </source>
</reference>